<sequence>MNLEDPWWHENGNYREIKEKVNAEKEFRYQSQHLSSPNGLGLTGYHRIHADYLNNSDCDCLSDLFALIQKVAPQATFLQFWPTIDEDDQLTESPLASNNVRGAEFEELAVNLEKVKHSEMATPPL</sequence>
<dbReference type="EMBL" id="JAWJWF010000045">
    <property type="protein sequence ID" value="KAK6627828.1"/>
    <property type="molecule type" value="Genomic_DNA"/>
</dbReference>
<reference evidence="1 2" key="1">
    <citation type="submission" date="2023-09" db="EMBL/GenBank/DDBJ databases">
        <title>Genomes of two closely related lineages of the louse Polyplax serrata with different host specificities.</title>
        <authorList>
            <person name="Martinu J."/>
            <person name="Tarabai H."/>
            <person name="Stefka J."/>
            <person name="Hypsa V."/>
        </authorList>
    </citation>
    <scope>NUCLEOTIDE SEQUENCE [LARGE SCALE GENOMIC DNA]</scope>
    <source>
        <strain evidence="1">98ZLc_SE</strain>
    </source>
</reference>
<dbReference type="Proteomes" id="UP001359485">
    <property type="component" value="Unassembled WGS sequence"/>
</dbReference>
<comment type="caution">
    <text evidence="1">The sequence shown here is derived from an EMBL/GenBank/DDBJ whole genome shotgun (WGS) entry which is preliminary data.</text>
</comment>
<evidence type="ECO:0000313" key="1">
    <source>
        <dbReference type="EMBL" id="KAK6627828.1"/>
    </source>
</evidence>
<organism evidence="1 2">
    <name type="scientific">Polyplax serrata</name>
    <name type="common">Common mouse louse</name>
    <dbReference type="NCBI Taxonomy" id="468196"/>
    <lineage>
        <taxon>Eukaryota</taxon>
        <taxon>Metazoa</taxon>
        <taxon>Ecdysozoa</taxon>
        <taxon>Arthropoda</taxon>
        <taxon>Hexapoda</taxon>
        <taxon>Insecta</taxon>
        <taxon>Pterygota</taxon>
        <taxon>Neoptera</taxon>
        <taxon>Paraneoptera</taxon>
        <taxon>Psocodea</taxon>
        <taxon>Troctomorpha</taxon>
        <taxon>Phthiraptera</taxon>
        <taxon>Anoplura</taxon>
        <taxon>Polyplacidae</taxon>
        <taxon>Polyplax</taxon>
    </lineage>
</organism>
<accession>A0ABR1AVG8</accession>
<protein>
    <submittedName>
        <fullName evidence="1">Uncharacterized protein</fullName>
    </submittedName>
</protein>
<keyword evidence="2" id="KW-1185">Reference proteome</keyword>
<evidence type="ECO:0000313" key="2">
    <source>
        <dbReference type="Proteomes" id="UP001359485"/>
    </source>
</evidence>
<name>A0ABR1AVG8_POLSC</name>
<gene>
    <name evidence="1" type="ORF">RUM44_010307</name>
</gene>
<proteinExistence type="predicted"/>